<protein>
    <submittedName>
        <fullName evidence="12">Heme transporter HRG1 isoform X1</fullName>
    </submittedName>
</protein>
<dbReference type="GO" id="GO:0005886">
    <property type="term" value="C:plasma membrane"/>
    <property type="evidence" value="ECO:0007669"/>
    <property type="project" value="TreeGrafter"/>
</dbReference>
<dbReference type="GO" id="GO:0020037">
    <property type="term" value="F:heme binding"/>
    <property type="evidence" value="ECO:0007669"/>
    <property type="project" value="TreeGrafter"/>
</dbReference>
<feature type="transmembrane region" description="Helical" evidence="10">
    <location>
        <begin position="7"/>
        <end position="30"/>
    </location>
</feature>
<dbReference type="GO" id="GO:0005765">
    <property type="term" value="C:lysosomal membrane"/>
    <property type="evidence" value="ECO:0007669"/>
    <property type="project" value="UniProtKB-SubCell"/>
</dbReference>
<dbReference type="GO" id="GO:0010008">
    <property type="term" value="C:endosome membrane"/>
    <property type="evidence" value="ECO:0007669"/>
    <property type="project" value="UniProtKB-SubCell"/>
</dbReference>
<dbReference type="KEGG" id="ccin:107271578"/>
<evidence type="ECO:0000256" key="5">
    <source>
        <dbReference type="ARBA" id="ARBA00022692"/>
    </source>
</evidence>
<feature type="transmembrane region" description="Helical" evidence="10">
    <location>
        <begin position="109"/>
        <end position="129"/>
    </location>
</feature>
<name>A0AAJ7FQI2_CEPCN</name>
<evidence type="ECO:0000256" key="7">
    <source>
        <dbReference type="ARBA" id="ARBA00022989"/>
    </source>
</evidence>
<evidence type="ECO:0000313" key="11">
    <source>
        <dbReference type="Proteomes" id="UP000694920"/>
    </source>
</evidence>
<keyword evidence="9" id="KW-0458">Lysosome</keyword>
<keyword evidence="5 10" id="KW-0812">Transmembrane</keyword>
<dbReference type="PRINTS" id="PR02095">
    <property type="entry name" value="TRNSPORTRHRG"/>
</dbReference>
<sequence>MFKDAVIRLVFSALGVIFGVCGFFVLFVGYGNHDVGFWSILSGALAAVCFHLHWVKAKDSLDTWHTTLTLRNINVVGFLGAVAGITAAIWYLFLTFYNRIPTWPISESTAISAVWALMCGKWGIFLTYYSHKYEILIREGSSSILIEGNA</sequence>
<reference evidence="12" key="1">
    <citation type="submission" date="2025-08" db="UniProtKB">
        <authorList>
            <consortium name="RefSeq"/>
        </authorList>
    </citation>
    <scope>IDENTIFICATION</scope>
</reference>
<keyword evidence="4" id="KW-0813">Transport</keyword>
<accession>A0AAJ7FQI2</accession>
<keyword evidence="7 10" id="KW-1133">Transmembrane helix</keyword>
<evidence type="ECO:0000256" key="1">
    <source>
        <dbReference type="ARBA" id="ARBA00004155"/>
    </source>
</evidence>
<evidence type="ECO:0000256" key="2">
    <source>
        <dbReference type="ARBA" id="ARBA00004337"/>
    </source>
</evidence>
<organism evidence="11 12">
    <name type="scientific">Cephus cinctus</name>
    <name type="common">Wheat stem sawfly</name>
    <dbReference type="NCBI Taxonomy" id="211228"/>
    <lineage>
        <taxon>Eukaryota</taxon>
        <taxon>Metazoa</taxon>
        <taxon>Ecdysozoa</taxon>
        <taxon>Arthropoda</taxon>
        <taxon>Hexapoda</taxon>
        <taxon>Insecta</taxon>
        <taxon>Pterygota</taxon>
        <taxon>Neoptera</taxon>
        <taxon>Endopterygota</taxon>
        <taxon>Hymenoptera</taxon>
        <taxon>Cephoidea</taxon>
        <taxon>Cephidae</taxon>
        <taxon>Cephus</taxon>
    </lineage>
</organism>
<feature type="transmembrane region" description="Helical" evidence="10">
    <location>
        <begin position="36"/>
        <end position="55"/>
    </location>
</feature>
<feature type="transmembrane region" description="Helical" evidence="10">
    <location>
        <begin position="75"/>
        <end position="97"/>
    </location>
</feature>
<evidence type="ECO:0000256" key="3">
    <source>
        <dbReference type="ARBA" id="ARBA00006203"/>
    </source>
</evidence>
<evidence type="ECO:0000256" key="10">
    <source>
        <dbReference type="SAM" id="Phobius"/>
    </source>
</evidence>
<evidence type="ECO:0000313" key="12">
    <source>
        <dbReference type="RefSeq" id="XP_015603236.1"/>
    </source>
</evidence>
<evidence type="ECO:0000256" key="4">
    <source>
        <dbReference type="ARBA" id="ARBA00022448"/>
    </source>
</evidence>
<dbReference type="GeneID" id="107271578"/>
<comment type="subcellular location">
    <subcellularLocation>
        <location evidence="2">Endosome membrane</location>
        <topology evidence="2">Multi-pass membrane protein</topology>
    </subcellularLocation>
    <subcellularLocation>
        <location evidence="1">Lysosome membrane</location>
        <topology evidence="1">Multi-pass membrane protein</topology>
    </subcellularLocation>
</comment>
<dbReference type="PANTHER" id="PTHR31525:SF1">
    <property type="entry name" value="HEME TRANSPORTER HRG1"/>
    <property type="match status" value="1"/>
</dbReference>
<keyword evidence="11" id="KW-1185">Reference proteome</keyword>
<evidence type="ECO:0000256" key="8">
    <source>
        <dbReference type="ARBA" id="ARBA00023136"/>
    </source>
</evidence>
<evidence type="ECO:0000256" key="9">
    <source>
        <dbReference type="ARBA" id="ARBA00023228"/>
    </source>
</evidence>
<proteinExistence type="inferred from homology"/>
<keyword evidence="8 10" id="KW-0472">Membrane</keyword>
<dbReference type="PANTHER" id="PTHR31525">
    <property type="entry name" value="HEME TRANSPORTER HRG1"/>
    <property type="match status" value="1"/>
</dbReference>
<comment type="similarity">
    <text evidence="3">Belongs to the HRG family.</text>
</comment>
<keyword evidence="6" id="KW-0967">Endosome</keyword>
<dbReference type="Pfam" id="PF16954">
    <property type="entry name" value="HRG"/>
    <property type="match status" value="1"/>
</dbReference>
<dbReference type="RefSeq" id="XP_015603236.1">
    <property type="nucleotide sequence ID" value="XM_015747750.2"/>
</dbReference>
<gene>
    <name evidence="12" type="primary">LOC107271578</name>
</gene>
<evidence type="ECO:0000256" key="6">
    <source>
        <dbReference type="ARBA" id="ARBA00022753"/>
    </source>
</evidence>
<dbReference type="Proteomes" id="UP000694920">
    <property type="component" value="Unplaced"/>
</dbReference>
<dbReference type="GO" id="GO:0015232">
    <property type="term" value="F:heme transmembrane transporter activity"/>
    <property type="evidence" value="ECO:0007669"/>
    <property type="project" value="InterPro"/>
</dbReference>
<dbReference type="InterPro" id="IPR026218">
    <property type="entry name" value="HRG"/>
</dbReference>
<dbReference type="AlphaFoldDB" id="A0AAJ7FQI2"/>